<evidence type="ECO:0000256" key="1">
    <source>
        <dbReference type="ARBA" id="ARBA00023015"/>
    </source>
</evidence>
<dbReference type="GO" id="GO:0006352">
    <property type="term" value="P:DNA-templated transcription initiation"/>
    <property type="evidence" value="ECO:0007669"/>
    <property type="project" value="InterPro"/>
</dbReference>
<evidence type="ECO:0000259" key="6">
    <source>
        <dbReference type="Pfam" id="PF04545"/>
    </source>
</evidence>
<dbReference type="GO" id="GO:0003677">
    <property type="term" value="F:DNA binding"/>
    <property type="evidence" value="ECO:0007669"/>
    <property type="project" value="UniProtKB-KW"/>
</dbReference>
<dbReference type="EMBL" id="JAEEGC010000053">
    <property type="protein sequence ID" value="MBV7273743.1"/>
    <property type="molecule type" value="Genomic_DNA"/>
</dbReference>
<sequence>MSEDINEMILKAKKGDKIATQKIIEKYTPFAIKTARSVYIKGYDIEDFIAVGQAAVIKAINIYDTHKSSAFTTYVFNTIKTEVYQVLRKNKKEASCCSLHSLNKDGFEFINTLVSDFNIEEDSIKREEKTILRAALKKLNEEEKEIIYWYFYHNRTLKDYGKFKGISYRSAIERKKKAVAKLKKYLKKLKFF</sequence>
<feature type="domain" description="RNA polymerase sigma-70 region 4" evidence="6">
    <location>
        <begin position="135"/>
        <end position="184"/>
    </location>
</feature>
<dbReference type="RefSeq" id="WP_218320811.1">
    <property type="nucleotide sequence ID" value="NZ_JAEEGC010000053.1"/>
</dbReference>
<dbReference type="InterPro" id="IPR014284">
    <property type="entry name" value="RNA_pol_sigma-70_dom"/>
</dbReference>
<evidence type="ECO:0000256" key="3">
    <source>
        <dbReference type="ARBA" id="ARBA00023125"/>
    </source>
</evidence>
<keyword evidence="8" id="KW-1185">Reference proteome</keyword>
<dbReference type="Pfam" id="PF04542">
    <property type="entry name" value="Sigma70_r2"/>
    <property type="match status" value="1"/>
</dbReference>
<dbReference type="NCBIfam" id="TIGR02937">
    <property type="entry name" value="sigma70-ECF"/>
    <property type="match status" value="1"/>
</dbReference>
<evidence type="ECO:0000313" key="7">
    <source>
        <dbReference type="EMBL" id="MBV7273743.1"/>
    </source>
</evidence>
<dbReference type="Proteomes" id="UP000694308">
    <property type="component" value="Unassembled WGS sequence"/>
</dbReference>
<dbReference type="PANTHER" id="PTHR30385">
    <property type="entry name" value="SIGMA FACTOR F FLAGELLAR"/>
    <property type="match status" value="1"/>
</dbReference>
<evidence type="ECO:0000313" key="8">
    <source>
        <dbReference type="Proteomes" id="UP000694308"/>
    </source>
</evidence>
<reference evidence="7" key="1">
    <citation type="submission" date="2020-12" db="EMBL/GenBank/DDBJ databases">
        <title>Clostridium thailandense sp. nov., a novel acetogenic bacterium isolated from peat land soil in Thailand.</title>
        <authorList>
            <person name="Chaikitkaew S."/>
            <person name="Birkeland N.K."/>
        </authorList>
    </citation>
    <scope>NUCLEOTIDE SEQUENCE</scope>
    <source>
        <strain evidence="7">PL3</strain>
    </source>
</reference>
<dbReference type="InterPro" id="IPR007630">
    <property type="entry name" value="RNA_pol_sigma70_r4"/>
</dbReference>
<keyword evidence="3" id="KW-0238">DNA-binding</keyword>
<comment type="caution">
    <text evidence="7">The sequence shown here is derived from an EMBL/GenBank/DDBJ whole genome shotgun (WGS) entry which is preliminary data.</text>
</comment>
<keyword evidence="1" id="KW-0805">Transcription regulation</keyword>
<evidence type="ECO:0000256" key="4">
    <source>
        <dbReference type="ARBA" id="ARBA00023163"/>
    </source>
</evidence>
<feature type="domain" description="RNA polymerase sigma-70 region 2" evidence="5">
    <location>
        <begin position="24"/>
        <end position="92"/>
    </location>
</feature>
<dbReference type="Pfam" id="PF04545">
    <property type="entry name" value="Sigma70_r4"/>
    <property type="match status" value="1"/>
</dbReference>
<proteinExistence type="predicted"/>
<dbReference type="GO" id="GO:0016987">
    <property type="term" value="F:sigma factor activity"/>
    <property type="evidence" value="ECO:0007669"/>
    <property type="project" value="UniProtKB-KW"/>
</dbReference>
<protein>
    <submittedName>
        <fullName evidence="7">Sigma-70 family RNA polymerase sigma factor</fullName>
    </submittedName>
</protein>
<keyword evidence="2" id="KW-0731">Sigma factor</keyword>
<organism evidence="7 8">
    <name type="scientific">Clostridium thailandense</name>
    <dbReference type="NCBI Taxonomy" id="2794346"/>
    <lineage>
        <taxon>Bacteria</taxon>
        <taxon>Bacillati</taxon>
        <taxon>Bacillota</taxon>
        <taxon>Clostridia</taxon>
        <taxon>Eubacteriales</taxon>
        <taxon>Clostridiaceae</taxon>
        <taxon>Clostridium</taxon>
    </lineage>
</organism>
<gene>
    <name evidence="7" type="ORF">I6U48_12570</name>
</gene>
<evidence type="ECO:0000256" key="2">
    <source>
        <dbReference type="ARBA" id="ARBA00023082"/>
    </source>
</evidence>
<accession>A0A949TWG3</accession>
<dbReference type="InterPro" id="IPR007627">
    <property type="entry name" value="RNA_pol_sigma70_r2"/>
</dbReference>
<name>A0A949TWG3_9CLOT</name>
<evidence type="ECO:0000259" key="5">
    <source>
        <dbReference type="Pfam" id="PF04542"/>
    </source>
</evidence>
<dbReference type="AlphaFoldDB" id="A0A949TWG3"/>
<keyword evidence="4" id="KW-0804">Transcription</keyword>